<evidence type="ECO:0000313" key="11">
    <source>
        <dbReference type="Proteomes" id="UP001642360"/>
    </source>
</evidence>
<dbReference type="Proteomes" id="UP001642360">
    <property type="component" value="Unassembled WGS sequence"/>
</dbReference>
<feature type="domain" description="KA1" evidence="9">
    <location>
        <begin position="139"/>
        <end position="187"/>
    </location>
</feature>
<protein>
    <recommendedName>
        <fullName evidence="1">non-specific serine/threonine protein kinase</fullName>
        <ecNumber evidence="1">2.7.11.1</ecNumber>
    </recommendedName>
</protein>
<evidence type="ECO:0000256" key="5">
    <source>
        <dbReference type="ARBA" id="ARBA00022777"/>
    </source>
</evidence>
<comment type="catalytic activity">
    <reaction evidence="8">
        <text>L-seryl-[protein] + ATP = O-phospho-L-seryl-[protein] + ADP + H(+)</text>
        <dbReference type="Rhea" id="RHEA:17989"/>
        <dbReference type="Rhea" id="RHEA-COMP:9863"/>
        <dbReference type="Rhea" id="RHEA-COMP:11604"/>
        <dbReference type="ChEBI" id="CHEBI:15378"/>
        <dbReference type="ChEBI" id="CHEBI:29999"/>
        <dbReference type="ChEBI" id="CHEBI:30616"/>
        <dbReference type="ChEBI" id="CHEBI:83421"/>
        <dbReference type="ChEBI" id="CHEBI:456216"/>
        <dbReference type="EC" id="2.7.11.1"/>
    </reaction>
</comment>
<sequence>MLTVDPITRISIPELRQHPWFQSHLPAYIAVHSLIGLHIPKQPHQGMDRPEIYLRSLDHAQEKWTLGFKSQASPHETMTDVLKVFHSLNVQWKKIGHYNMKCLWMPSLPNDFKATLDDGFTKIRHISGPEHSIKGARTGTKSNDAVKFEIQLYKAPGELHVLDLQRIHGPPFLFLEICAAFFALVVA</sequence>
<accession>A0ABC8TGI2</accession>
<dbReference type="InterPro" id="IPR028375">
    <property type="entry name" value="KA1/Ssp2_C"/>
</dbReference>
<evidence type="ECO:0000256" key="4">
    <source>
        <dbReference type="ARBA" id="ARBA00022741"/>
    </source>
</evidence>
<comment type="catalytic activity">
    <reaction evidence="7">
        <text>L-threonyl-[protein] + ATP = O-phospho-L-threonyl-[protein] + ADP + H(+)</text>
        <dbReference type="Rhea" id="RHEA:46608"/>
        <dbReference type="Rhea" id="RHEA-COMP:11060"/>
        <dbReference type="Rhea" id="RHEA-COMP:11605"/>
        <dbReference type="ChEBI" id="CHEBI:15378"/>
        <dbReference type="ChEBI" id="CHEBI:30013"/>
        <dbReference type="ChEBI" id="CHEBI:30616"/>
        <dbReference type="ChEBI" id="CHEBI:61977"/>
        <dbReference type="ChEBI" id="CHEBI:456216"/>
        <dbReference type="EC" id="2.7.11.1"/>
    </reaction>
</comment>
<evidence type="ECO:0000259" key="9">
    <source>
        <dbReference type="PROSITE" id="PS50032"/>
    </source>
</evidence>
<gene>
    <name evidence="10" type="ORF">ILEXP_LOCUS37952</name>
</gene>
<evidence type="ECO:0000256" key="3">
    <source>
        <dbReference type="ARBA" id="ARBA00022679"/>
    </source>
</evidence>
<evidence type="ECO:0000256" key="1">
    <source>
        <dbReference type="ARBA" id="ARBA00012513"/>
    </source>
</evidence>
<dbReference type="Pfam" id="PF02149">
    <property type="entry name" value="KA1"/>
    <property type="match status" value="1"/>
</dbReference>
<keyword evidence="5" id="KW-0418">Kinase</keyword>
<evidence type="ECO:0000256" key="2">
    <source>
        <dbReference type="ARBA" id="ARBA00022527"/>
    </source>
</evidence>
<keyword evidence="11" id="KW-1185">Reference proteome</keyword>
<evidence type="ECO:0000256" key="8">
    <source>
        <dbReference type="ARBA" id="ARBA00048679"/>
    </source>
</evidence>
<evidence type="ECO:0000313" key="10">
    <source>
        <dbReference type="EMBL" id="CAK9168557.1"/>
    </source>
</evidence>
<keyword evidence="3" id="KW-0808">Transferase</keyword>
<dbReference type="EC" id="2.7.11.1" evidence="1"/>
<dbReference type="GO" id="GO:0005524">
    <property type="term" value="F:ATP binding"/>
    <property type="evidence" value="ECO:0007669"/>
    <property type="project" value="UniProtKB-KW"/>
</dbReference>
<dbReference type="InterPro" id="IPR001772">
    <property type="entry name" value="KA1_dom"/>
</dbReference>
<name>A0ABC8TGI2_9AQUA</name>
<evidence type="ECO:0000256" key="6">
    <source>
        <dbReference type="ARBA" id="ARBA00022840"/>
    </source>
</evidence>
<keyword evidence="2" id="KW-0723">Serine/threonine-protein kinase</keyword>
<dbReference type="EMBL" id="CAUOFW020005092">
    <property type="protein sequence ID" value="CAK9168557.1"/>
    <property type="molecule type" value="Genomic_DNA"/>
</dbReference>
<reference evidence="10 11" key="1">
    <citation type="submission" date="2024-02" db="EMBL/GenBank/DDBJ databases">
        <authorList>
            <person name="Vignale AGUSTIN F."/>
            <person name="Sosa J E."/>
            <person name="Modenutti C."/>
        </authorList>
    </citation>
    <scope>NUCLEOTIDE SEQUENCE [LARGE SCALE GENOMIC DNA]</scope>
</reference>
<dbReference type="GO" id="GO:0004674">
    <property type="term" value="F:protein serine/threonine kinase activity"/>
    <property type="evidence" value="ECO:0007669"/>
    <property type="project" value="UniProtKB-KW"/>
</dbReference>
<dbReference type="CDD" id="cd12122">
    <property type="entry name" value="AMPKA_C"/>
    <property type="match status" value="1"/>
</dbReference>
<dbReference type="AlphaFoldDB" id="A0ABC8TGI2"/>
<organism evidence="10 11">
    <name type="scientific">Ilex paraguariensis</name>
    <name type="common">yerba mate</name>
    <dbReference type="NCBI Taxonomy" id="185542"/>
    <lineage>
        <taxon>Eukaryota</taxon>
        <taxon>Viridiplantae</taxon>
        <taxon>Streptophyta</taxon>
        <taxon>Embryophyta</taxon>
        <taxon>Tracheophyta</taxon>
        <taxon>Spermatophyta</taxon>
        <taxon>Magnoliopsida</taxon>
        <taxon>eudicotyledons</taxon>
        <taxon>Gunneridae</taxon>
        <taxon>Pentapetalae</taxon>
        <taxon>asterids</taxon>
        <taxon>campanulids</taxon>
        <taxon>Aquifoliales</taxon>
        <taxon>Aquifoliaceae</taxon>
        <taxon>Ilex</taxon>
    </lineage>
</organism>
<comment type="caution">
    <text evidence="10">The sequence shown here is derived from an EMBL/GenBank/DDBJ whole genome shotgun (WGS) entry which is preliminary data.</text>
</comment>
<dbReference type="PROSITE" id="PS50032">
    <property type="entry name" value="KA1"/>
    <property type="match status" value="1"/>
</dbReference>
<keyword evidence="4" id="KW-0547">Nucleotide-binding</keyword>
<evidence type="ECO:0000256" key="7">
    <source>
        <dbReference type="ARBA" id="ARBA00047899"/>
    </source>
</evidence>
<dbReference type="SUPFAM" id="SSF103243">
    <property type="entry name" value="KA1-like"/>
    <property type="match status" value="1"/>
</dbReference>
<keyword evidence="6" id="KW-0067">ATP-binding</keyword>
<proteinExistence type="predicted"/>
<dbReference type="Gene3D" id="3.30.310.80">
    <property type="entry name" value="Kinase associated domain 1, KA1"/>
    <property type="match status" value="1"/>
</dbReference>